<dbReference type="InterPro" id="IPR003660">
    <property type="entry name" value="HAMP_dom"/>
</dbReference>
<keyword evidence="13 14" id="KW-0472">Membrane</keyword>
<dbReference type="PANTHER" id="PTHR24421">
    <property type="entry name" value="NITRATE/NITRITE SENSOR PROTEIN NARX-RELATED"/>
    <property type="match status" value="1"/>
</dbReference>
<dbReference type="PROSITE" id="PS50885">
    <property type="entry name" value="HAMP"/>
    <property type="match status" value="1"/>
</dbReference>
<keyword evidence="3 14" id="KW-1003">Cell membrane</keyword>
<feature type="domain" description="Histidine kinase" evidence="16">
    <location>
        <begin position="413"/>
        <end position="609"/>
    </location>
</feature>
<dbReference type="InterPro" id="IPR011712">
    <property type="entry name" value="Sig_transdc_His_kin_sub3_dim/P"/>
</dbReference>
<feature type="domain" description="HAMP" evidence="17">
    <location>
        <begin position="187"/>
        <end position="239"/>
    </location>
</feature>
<proteinExistence type="predicted"/>
<keyword evidence="8 14" id="KW-0547">Nucleotide-binding</keyword>
<dbReference type="CDD" id="cd06225">
    <property type="entry name" value="HAMP"/>
    <property type="match status" value="1"/>
</dbReference>
<evidence type="ECO:0000256" key="15">
    <source>
        <dbReference type="SAM" id="Phobius"/>
    </source>
</evidence>
<dbReference type="EMBL" id="CP017715">
    <property type="protein sequence ID" value="AOY86689.1"/>
    <property type="molecule type" value="Genomic_DNA"/>
</dbReference>
<organism evidence="18 19">
    <name type="scientific">Marinobacter salinus</name>
    <dbReference type="NCBI Taxonomy" id="1874317"/>
    <lineage>
        <taxon>Bacteria</taxon>
        <taxon>Pseudomonadati</taxon>
        <taxon>Pseudomonadota</taxon>
        <taxon>Gammaproteobacteria</taxon>
        <taxon>Pseudomonadales</taxon>
        <taxon>Marinobacteraceae</taxon>
        <taxon>Marinobacter</taxon>
    </lineage>
</organism>
<dbReference type="AlphaFoldDB" id="A0A1D9GGG1"/>
<dbReference type="PANTHER" id="PTHR24421:SF51">
    <property type="entry name" value="NITRATE_NITRITE SENSOR PROTEIN NARX"/>
    <property type="match status" value="1"/>
</dbReference>
<dbReference type="InterPro" id="IPR036890">
    <property type="entry name" value="HATPase_C_sf"/>
</dbReference>
<dbReference type="GO" id="GO:0005524">
    <property type="term" value="F:ATP binding"/>
    <property type="evidence" value="ECO:0007669"/>
    <property type="project" value="UniProtKB-UniRule"/>
</dbReference>
<dbReference type="Gene3D" id="1.10.8.500">
    <property type="entry name" value="HAMP domain in histidine kinase"/>
    <property type="match status" value="1"/>
</dbReference>
<accession>A0A1D9GGG1</accession>
<dbReference type="SUPFAM" id="SSF55874">
    <property type="entry name" value="ATPase domain of HSP90 chaperone/DNA topoisomerase II/histidine kinase"/>
    <property type="match status" value="1"/>
</dbReference>
<evidence type="ECO:0000256" key="13">
    <source>
        <dbReference type="ARBA" id="ARBA00023136"/>
    </source>
</evidence>
<comment type="catalytic activity">
    <reaction evidence="1 14">
        <text>ATP + protein L-histidine = ADP + protein N-phospho-L-histidine.</text>
        <dbReference type="EC" id="2.7.13.3"/>
    </reaction>
</comment>
<evidence type="ECO:0000256" key="14">
    <source>
        <dbReference type="PIRNR" id="PIRNR003167"/>
    </source>
</evidence>
<gene>
    <name evidence="18" type="ORF">BKP64_00025</name>
</gene>
<dbReference type="InterPro" id="IPR029095">
    <property type="entry name" value="NarX-like_N"/>
</dbReference>
<keyword evidence="5" id="KW-0597">Phosphoprotein</keyword>
<dbReference type="SUPFAM" id="SSF55781">
    <property type="entry name" value="GAF domain-like"/>
    <property type="match status" value="1"/>
</dbReference>
<dbReference type="InterPro" id="IPR050482">
    <property type="entry name" value="Sensor_HK_TwoCompSys"/>
</dbReference>
<evidence type="ECO:0000256" key="3">
    <source>
        <dbReference type="ARBA" id="ARBA00022475"/>
    </source>
</evidence>
<evidence type="ECO:0000256" key="6">
    <source>
        <dbReference type="ARBA" id="ARBA00022679"/>
    </source>
</evidence>
<dbReference type="OrthoDB" id="9811306at2"/>
<name>A0A1D9GGG1_9GAMM</name>
<dbReference type="InterPro" id="IPR003594">
    <property type="entry name" value="HATPase_dom"/>
</dbReference>
<evidence type="ECO:0000256" key="5">
    <source>
        <dbReference type="ARBA" id="ARBA00022553"/>
    </source>
</evidence>
<dbReference type="GO" id="GO:0000155">
    <property type="term" value="F:phosphorelay sensor kinase activity"/>
    <property type="evidence" value="ECO:0007669"/>
    <property type="project" value="UniProtKB-UniRule"/>
</dbReference>
<evidence type="ECO:0000256" key="7">
    <source>
        <dbReference type="ARBA" id="ARBA00022692"/>
    </source>
</evidence>
<dbReference type="PIRSF" id="PIRSF003167">
    <property type="entry name" value="STHK_NarX/NarQ"/>
    <property type="match status" value="1"/>
</dbReference>
<evidence type="ECO:0000256" key="2">
    <source>
        <dbReference type="ARBA" id="ARBA00004429"/>
    </source>
</evidence>
<dbReference type="PROSITE" id="PS50109">
    <property type="entry name" value="HIS_KIN"/>
    <property type="match status" value="1"/>
</dbReference>
<dbReference type="InterPro" id="IPR005467">
    <property type="entry name" value="His_kinase_dom"/>
</dbReference>
<keyword evidence="9 14" id="KW-0418">Kinase</keyword>
<keyword evidence="11 15" id="KW-1133">Transmembrane helix</keyword>
<keyword evidence="10 14" id="KW-0067">ATP-binding</keyword>
<comment type="subcellular location">
    <subcellularLocation>
        <location evidence="2">Cell inner membrane</location>
        <topology evidence="2">Multi-pass membrane protein</topology>
    </subcellularLocation>
</comment>
<keyword evidence="12 14" id="KW-0902">Two-component regulatory system</keyword>
<keyword evidence="19" id="KW-1185">Reference proteome</keyword>
<dbReference type="Pfam" id="PF07730">
    <property type="entry name" value="HisKA_3"/>
    <property type="match status" value="1"/>
</dbReference>
<dbReference type="CDD" id="cd16917">
    <property type="entry name" value="HATPase_UhpB-NarQ-NarX-like"/>
    <property type="match status" value="1"/>
</dbReference>
<dbReference type="Pfam" id="PF13675">
    <property type="entry name" value="PilJ"/>
    <property type="match status" value="1"/>
</dbReference>
<dbReference type="InterPro" id="IPR029016">
    <property type="entry name" value="GAF-like_dom_sf"/>
</dbReference>
<reference evidence="18 19" key="1">
    <citation type="submission" date="2016-10" db="EMBL/GenBank/DDBJ databases">
        <title>Marinobacter salinus sp. nov., a moderately halophilic bacterium isolated from a tidal flat environment.</title>
        <authorList>
            <person name="Park S.-J."/>
        </authorList>
    </citation>
    <scope>NUCLEOTIDE SEQUENCE [LARGE SCALE GENOMIC DNA]</scope>
    <source>
        <strain evidence="18 19">Hb8</strain>
    </source>
</reference>
<dbReference type="Gene3D" id="1.20.5.1930">
    <property type="match status" value="1"/>
</dbReference>
<evidence type="ECO:0000256" key="1">
    <source>
        <dbReference type="ARBA" id="ARBA00000085"/>
    </source>
</evidence>
<evidence type="ECO:0000256" key="11">
    <source>
        <dbReference type="ARBA" id="ARBA00022989"/>
    </source>
</evidence>
<evidence type="ECO:0000256" key="9">
    <source>
        <dbReference type="ARBA" id="ARBA00022777"/>
    </source>
</evidence>
<keyword evidence="7 15" id="KW-0812">Transmembrane</keyword>
<dbReference type="RefSeq" id="WP_070964276.1">
    <property type="nucleotide sequence ID" value="NZ_CP017715.1"/>
</dbReference>
<dbReference type="CDD" id="cd19408">
    <property type="entry name" value="NarX_NarQ_sensor"/>
    <property type="match status" value="1"/>
</dbReference>
<evidence type="ECO:0000256" key="8">
    <source>
        <dbReference type="ARBA" id="ARBA00022741"/>
    </source>
</evidence>
<sequence>MKSRSPLVNRIAIVVGAVVLTSLVSMATTLAVSKSIEGNATAINLAGTLRMGAFHLLAQTASAPPGTGQSESSTAQLIARYEDRLTDSGITNAIPEARDHPLAAQYQSIQESWTNLLAPALQSHVRGTPLSVGLLKATEHYVNEVDQMVSMLEQRTEARIDLLHLIQIISLAFSILIIVALFLDLKNRILRPLRKLVDIAFAVGEQDFSRKADLKGSDELSQLGQAFDQMTSELALTYHELEERARTKTEELERSHAALQLLHSASRNLFANHDLCDGAVPMLQELEQLLGIGPINLYLHDRDSAEPVKAVTTATKERPFYCRDHHCNACLVSPEVYDDLPEENNDGRRLLLPIRTPGMLLGTLEVWYPVSKGLSETARRLLETVSDQLATAIFLERQITEEQQMTLAEERTVIARELHDSLAQSLSYLKMQVARLRRLSIEGEQKEAHEAILDELSMGLNSAYRQLRELLATFRLKLDTPDLATALHKTVEEFSERMGKPVDLTYNLPPQTLSPNEEIHTLQIIREGLANAVKHADATAISVNVAFKSPSVKVQIRDNGKGLPRGDQPVNHYGLIIMQDRARTLGGQVKVHNRDEGGVEVTLTFVPKSRNLISTEASSA</sequence>
<dbReference type="STRING" id="1874317.BKP64_00025"/>
<keyword evidence="4 14" id="KW-0997">Cell inner membrane</keyword>
<dbReference type="GO" id="GO:0046983">
    <property type="term" value="F:protein dimerization activity"/>
    <property type="evidence" value="ECO:0007669"/>
    <property type="project" value="UniProtKB-UniRule"/>
</dbReference>
<feature type="transmembrane region" description="Helical" evidence="15">
    <location>
        <begin position="162"/>
        <end position="185"/>
    </location>
</feature>
<protein>
    <recommendedName>
        <fullName evidence="14">Sensor protein</fullName>
        <ecNumber evidence="14">2.7.13.3</ecNumber>
    </recommendedName>
</protein>
<dbReference type="Pfam" id="PF00672">
    <property type="entry name" value="HAMP"/>
    <property type="match status" value="1"/>
</dbReference>
<dbReference type="Pfam" id="PF02518">
    <property type="entry name" value="HATPase_c"/>
    <property type="match status" value="1"/>
</dbReference>
<dbReference type="Proteomes" id="UP000177445">
    <property type="component" value="Chromosome"/>
</dbReference>
<evidence type="ECO:0000256" key="12">
    <source>
        <dbReference type="ARBA" id="ARBA00023012"/>
    </source>
</evidence>
<dbReference type="GO" id="GO:0005886">
    <property type="term" value="C:plasma membrane"/>
    <property type="evidence" value="ECO:0007669"/>
    <property type="project" value="UniProtKB-SubCell"/>
</dbReference>
<evidence type="ECO:0000313" key="19">
    <source>
        <dbReference type="Proteomes" id="UP000177445"/>
    </source>
</evidence>
<dbReference type="SMART" id="SM00387">
    <property type="entry name" value="HATPase_c"/>
    <property type="match status" value="1"/>
</dbReference>
<keyword evidence="6 14" id="KW-0808">Transferase</keyword>
<dbReference type="SUPFAM" id="SSF158472">
    <property type="entry name" value="HAMP domain-like"/>
    <property type="match status" value="1"/>
</dbReference>
<evidence type="ECO:0000313" key="18">
    <source>
        <dbReference type="EMBL" id="AOY86689.1"/>
    </source>
</evidence>
<dbReference type="Gene3D" id="3.30.450.40">
    <property type="match status" value="1"/>
</dbReference>
<dbReference type="InterPro" id="IPR042295">
    <property type="entry name" value="NarX-like_N_sf"/>
</dbReference>
<evidence type="ECO:0000256" key="10">
    <source>
        <dbReference type="ARBA" id="ARBA00022840"/>
    </source>
</evidence>
<dbReference type="KEGG" id="msq:BKP64_00025"/>
<dbReference type="InterPro" id="IPR016380">
    <property type="entry name" value="Sig_transdc_His_kin_NarX/NarQ"/>
</dbReference>
<dbReference type="Gene3D" id="1.20.120.960">
    <property type="entry name" value="Histidine kinase NarX, sensor domain"/>
    <property type="match status" value="1"/>
</dbReference>
<dbReference type="Gene3D" id="3.30.565.10">
    <property type="entry name" value="Histidine kinase-like ATPase, C-terminal domain"/>
    <property type="match status" value="1"/>
</dbReference>
<dbReference type="SMART" id="SM00304">
    <property type="entry name" value="HAMP"/>
    <property type="match status" value="1"/>
</dbReference>
<dbReference type="EC" id="2.7.13.3" evidence="14"/>
<evidence type="ECO:0000256" key="4">
    <source>
        <dbReference type="ARBA" id="ARBA00022519"/>
    </source>
</evidence>
<evidence type="ECO:0000259" key="16">
    <source>
        <dbReference type="PROSITE" id="PS50109"/>
    </source>
</evidence>
<evidence type="ECO:0000259" key="17">
    <source>
        <dbReference type="PROSITE" id="PS50885"/>
    </source>
</evidence>